<dbReference type="AlphaFoldDB" id="A0AAD4MC97"/>
<gene>
    <name evidence="3" type="ORF">B0F90DRAFT_1665802</name>
</gene>
<evidence type="ECO:0000313" key="3">
    <source>
        <dbReference type="EMBL" id="KAI0306532.1"/>
    </source>
</evidence>
<reference evidence="3" key="1">
    <citation type="journal article" date="2022" name="New Phytol.">
        <title>Evolutionary transition to the ectomycorrhizal habit in the genomes of a hyperdiverse lineage of mushroom-forming fungi.</title>
        <authorList>
            <person name="Looney B."/>
            <person name="Miyauchi S."/>
            <person name="Morin E."/>
            <person name="Drula E."/>
            <person name="Courty P.E."/>
            <person name="Kohler A."/>
            <person name="Kuo A."/>
            <person name="LaButti K."/>
            <person name="Pangilinan J."/>
            <person name="Lipzen A."/>
            <person name="Riley R."/>
            <person name="Andreopoulos W."/>
            <person name="He G."/>
            <person name="Johnson J."/>
            <person name="Nolan M."/>
            <person name="Tritt A."/>
            <person name="Barry K.W."/>
            <person name="Grigoriev I.V."/>
            <person name="Nagy L.G."/>
            <person name="Hibbett D."/>
            <person name="Henrissat B."/>
            <person name="Matheny P.B."/>
            <person name="Labbe J."/>
            <person name="Martin F.M."/>
        </authorList>
    </citation>
    <scope>NUCLEOTIDE SEQUENCE</scope>
    <source>
        <strain evidence="3">BPL690</strain>
    </source>
</reference>
<accession>A0AAD4MC97</accession>
<evidence type="ECO:0000313" key="4">
    <source>
        <dbReference type="Proteomes" id="UP001203297"/>
    </source>
</evidence>
<dbReference type="EMBL" id="WTXG01000003">
    <property type="protein sequence ID" value="KAI0306532.1"/>
    <property type="molecule type" value="Genomic_DNA"/>
</dbReference>
<keyword evidence="2" id="KW-0472">Membrane</keyword>
<organism evidence="3 4">
    <name type="scientific">Multifurca ochricompacta</name>
    <dbReference type="NCBI Taxonomy" id="376703"/>
    <lineage>
        <taxon>Eukaryota</taxon>
        <taxon>Fungi</taxon>
        <taxon>Dikarya</taxon>
        <taxon>Basidiomycota</taxon>
        <taxon>Agaricomycotina</taxon>
        <taxon>Agaricomycetes</taxon>
        <taxon>Russulales</taxon>
        <taxon>Russulaceae</taxon>
        <taxon>Multifurca</taxon>
    </lineage>
</organism>
<protein>
    <submittedName>
        <fullName evidence="3">Uncharacterized protein</fullName>
    </submittedName>
</protein>
<name>A0AAD4MC97_9AGAM</name>
<keyword evidence="2" id="KW-1133">Transmembrane helix</keyword>
<feature type="region of interest" description="Disordered" evidence="1">
    <location>
        <begin position="159"/>
        <end position="184"/>
    </location>
</feature>
<keyword evidence="2" id="KW-0812">Transmembrane</keyword>
<sequence>MSSRLLLIKSPFLLVRFVLFSLLIYANLTALVFAAWNSLLHPDFDRLFMLLLKPGPETTAASIITTMSGPPEFCEMKAPLSICASTTILVPISWLAATLSISTLCITHLRLYPAVWLTSIYNIAWFTGEAGDRRNSTSHLRYALSTPDPIHLFIPSRRHSTSSVPRDVENQVPVGPNHEKSLPSPGSSNFWWGRLLPGRAGRDHPFGFRRARGPEYQWWENGGNEDQGAGEETLHKYPPFPPVTEVLNEDEPIPLGERSQWVCAAQAPGPYTPRFRSATKR</sequence>
<keyword evidence="4" id="KW-1185">Reference proteome</keyword>
<evidence type="ECO:0000256" key="1">
    <source>
        <dbReference type="SAM" id="MobiDB-lite"/>
    </source>
</evidence>
<comment type="caution">
    <text evidence="3">The sequence shown here is derived from an EMBL/GenBank/DDBJ whole genome shotgun (WGS) entry which is preliminary data.</text>
</comment>
<proteinExistence type="predicted"/>
<dbReference type="Proteomes" id="UP001203297">
    <property type="component" value="Unassembled WGS sequence"/>
</dbReference>
<evidence type="ECO:0000256" key="2">
    <source>
        <dbReference type="SAM" id="Phobius"/>
    </source>
</evidence>
<feature type="transmembrane region" description="Helical" evidence="2">
    <location>
        <begin position="12"/>
        <end position="36"/>
    </location>
</feature>